<sequence length="133" mass="14937">MAVLPYLFLLFCLVNYALSNELIVETFENWDFGHYNSHSFELLLVAAAAIVMITFILFALVVLFRALIAHCGSPTARRYDLPTHRAFIENSAVRSESVQSILIHSELIKLQGESVPTPTMAKISRQDPDSLLI</sequence>
<keyword evidence="1" id="KW-1133">Transmembrane helix</keyword>
<feature type="transmembrane region" description="Helical" evidence="1">
    <location>
        <begin position="43"/>
        <end position="68"/>
    </location>
</feature>
<dbReference type="WBParaSite" id="Hba_13867">
    <property type="protein sequence ID" value="Hba_13867"/>
    <property type="gene ID" value="Hba_13867"/>
</dbReference>
<name>A0A1I7X8Z3_HETBA</name>
<organism evidence="3 4">
    <name type="scientific">Heterorhabditis bacteriophora</name>
    <name type="common">Entomopathogenic nematode worm</name>
    <dbReference type="NCBI Taxonomy" id="37862"/>
    <lineage>
        <taxon>Eukaryota</taxon>
        <taxon>Metazoa</taxon>
        <taxon>Ecdysozoa</taxon>
        <taxon>Nematoda</taxon>
        <taxon>Chromadorea</taxon>
        <taxon>Rhabditida</taxon>
        <taxon>Rhabditina</taxon>
        <taxon>Rhabditomorpha</taxon>
        <taxon>Strongyloidea</taxon>
        <taxon>Heterorhabditidae</taxon>
        <taxon>Heterorhabditis</taxon>
    </lineage>
</organism>
<keyword evidence="1" id="KW-0472">Membrane</keyword>
<evidence type="ECO:0000313" key="4">
    <source>
        <dbReference type="WBParaSite" id="Hba_13867"/>
    </source>
</evidence>
<keyword evidence="1" id="KW-0812">Transmembrane</keyword>
<dbReference type="AlphaFoldDB" id="A0A1I7X8Z3"/>
<feature type="signal peptide" evidence="2">
    <location>
        <begin position="1"/>
        <end position="19"/>
    </location>
</feature>
<reference evidence="4" key="1">
    <citation type="submission" date="2016-11" db="UniProtKB">
        <authorList>
            <consortium name="WormBaseParasite"/>
        </authorList>
    </citation>
    <scope>IDENTIFICATION</scope>
</reference>
<evidence type="ECO:0000256" key="2">
    <source>
        <dbReference type="SAM" id="SignalP"/>
    </source>
</evidence>
<evidence type="ECO:0000313" key="3">
    <source>
        <dbReference type="Proteomes" id="UP000095283"/>
    </source>
</evidence>
<feature type="chain" id="PRO_5009311033" evidence="2">
    <location>
        <begin position="20"/>
        <end position="133"/>
    </location>
</feature>
<protein>
    <submittedName>
        <fullName evidence="4">Envelope protein</fullName>
    </submittedName>
</protein>
<keyword evidence="2" id="KW-0732">Signal</keyword>
<evidence type="ECO:0000256" key="1">
    <source>
        <dbReference type="SAM" id="Phobius"/>
    </source>
</evidence>
<accession>A0A1I7X8Z3</accession>
<proteinExistence type="predicted"/>
<dbReference type="Proteomes" id="UP000095283">
    <property type="component" value="Unplaced"/>
</dbReference>
<keyword evidence="3" id="KW-1185">Reference proteome</keyword>